<accession>A0A167GZ48</accession>
<proteinExistence type="predicted"/>
<sequence length="247" mass="27146">MTWWPRQRHICGWYFLPMEKKAGSLDHFKRRPFCIPASCCAWRSFTVLSRLANMFFRIVSSSTRSSSGFTVLFSYARFSSGFTILFFPRRCRTGPCGLKLLAAGIHGFQLATCSSSKSIASSPLLAFASRSRATASDSASPLINTAVFRSVCVGIVPSSCTAYSSWRIRFGWCRAVSSLFSSGTSARSRMSISASSRHASQLCRSTAKPKKCAAFSSSGCVSQLQPLRTPIVPRPFQSISTIFFGRV</sequence>
<name>A0A167GZ48_CALVF</name>
<dbReference type="AlphaFoldDB" id="A0A167GZ48"/>
<protein>
    <submittedName>
        <fullName evidence="1">Uncharacterized protein</fullName>
    </submittedName>
</protein>
<reference evidence="1 2" key="1">
    <citation type="journal article" date="2016" name="Mol. Biol. Evol.">
        <title>Comparative Genomics of Early-Diverging Mushroom-Forming Fungi Provides Insights into the Origins of Lignocellulose Decay Capabilities.</title>
        <authorList>
            <person name="Nagy L.G."/>
            <person name="Riley R."/>
            <person name="Tritt A."/>
            <person name="Adam C."/>
            <person name="Daum C."/>
            <person name="Floudas D."/>
            <person name="Sun H."/>
            <person name="Yadav J.S."/>
            <person name="Pangilinan J."/>
            <person name="Larsson K.H."/>
            <person name="Matsuura K."/>
            <person name="Barry K."/>
            <person name="Labutti K."/>
            <person name="Kuo R."/>
            <person name="Ohm R.A."/>
            <person name="Bhattacharya S.S."/>
            <person name="Shirouzu T."/>
            <person name="Yoshinaga Y."/>
            <person name="Martin F.M."/>
            <person name="Grigoriev I.V."/>
            <person name="Hibbett D.S."/>
        </authorList>
    </citation>
    <scope>NUCLEOTIDE SEQUENCE [LARGE SCALE GENOMIC DNA]</scope>
    <source>
        <strain evidence="1 2">TUFC12733</strain>
    </source>
</reference>
<gene>
    <name evidence="1" type="ORF">CALVIDRAFT_368320</name>
</gene>
<dbReference type="EMBL" id="KV417329">
    <property type="protein sequence ID" value="KZO91058.1"/>
    <property type="molecule type" value="Genomic_DNA"/>
</dbReference>
<dbReference type="Proteomes" id="UP000076738">
    <property type="component" value="Unassembled WGS sequence"/>
</dbReference>
<evidence type="ECO:0000313" key="1">
    <source>
        <dbReference type="EMBL" id="KZO91058.1"/>
    </source>
</evidence>
<evidence type="ECO:0000313" key="2">
    <source>
        <dbReference type="Proteomes" id="UP000076738"/>
    </source>
</evidence>
<keyword evidence="2" id="KW-1185">Reference proteome</keyword>
<organism evidence="1 2">
    <name type="scientific">Calocera viscosa (strain TUFC12733)</name>
    <dbReference type="NCBI Taxonomy" id="1330018"/>
    <lineage>
        <taxon>Eukaryota</taxon>
        <taxon>Fungi</taxon>
        <taxon>Dikarya</taxon>
        <taxon>Basidiomycota</taxon>
        <taxon>Agaricomycotina</taxon>
        <taxon>Dacrymycetes</taxon>
        <taxon>Dacrymycetales</taxon>
        <taxon>Dacrymycetaceae</taxon>
        <taxon>Calocera</taxon>
    </lineage>
</organism>